<protein>
    <submittedName>
        <fullName evidence="1">Pullulanase</fullName>
    </submittedName>
</protein>
<proteinExistence type="predicted"/>
<organism evidence="1 2">
    <name type="scientific">Erwinia mallotivora</name>
    <dbReference type="NCBI Taxonomy" id="69222"/>
    <lineage>
        <taxon>Bacteria</taxon>
        <taxon>Pseudomonadati</taxon>
        <taxon>Pseudomonadota</taxon>
        <taxon>Gammaproteobacteria</taxon>
        <taxon>Enterobacterales</taxon>
        <taxon>Erwiniaceae</taxon>
        <taxon>Erwinia</taxon>
    </lineage>
</organism>
<name>A0A014N8P6_9GAMM</name>
<sequence>MNVASISALILLPLLITGCQNKASQEVSSAASDTHSRQVAAVIAGTRYLKYQCGDTALPSDKETEEAARAEACQRGWQLADDLLPLSEALFQQLQQNSLTPAEQCAELREALQPFLTTLPPA</sequence>
<comment type="caution">
    <text evidence="1">The sequence shown here is derived from an EMBL/GenBank/DDBJ whole genome shotgun (WGS) entry which is preliminary data.</text>
</comment>
<dbReference type="InterPro" id="IPR019114">
    <property type="entry name" value="Chap_lipoprot_PulS/OutS-like"/>
</dbReference>
<dbReference type="EMBL" id="JFHN01000045">
    <property type="protein sequence ID" value="EXU75718.1"/>
    <property type="molecule type" value="Genomic_DNA"/>
</dbReference>
<dbReference type="Gene3D" id="1.20.58.1630">
    <property type="entry name" value="Chaperone lipoprotein PulS/OutS"/>
    <property type="match status" value="1"/>
</dbReference>
<dbReference type="AlphaFoldDB" id="A0A014N8P6"/>
<dbReference type="OrthoDB" id="6497279at2"/>
<evidence type="ECO:0000313" key="1">
    <source>
        <dbReference type="EMBL" id="EXU75718.1"/>
    </source>
</evidence>
<keyword evidence="2" id="KW-1185">Reference proteome</keyword>
<dbReference type="GO" id="GO:0006886">
    <property type="term" value="P:intracellular protein transport"/>
    <property type="evidence" value="ECO:0007669"/>
    <property type="project" value="InterPro"/>
</dbReference>
<dbReference type="Proteomes" id="UP000019918">
    <property type="component" value="Unassembled WGS sequence"/>
</dbReference>
<dbReference type="Pfam" id="PF09691">
    <property type="entry name" value="T2SS_PulS_OutS"/>
    <property type="match status" value="1"/>
</dbReference>
<dbReference type="InterPro" id="IPR005699">
    <property type="entry name" value="Chap_lipoprot_PulS/OutS"/>
</dbReference>
<reference evidence="1 2" key="1">
    <citation type="submission" date="2014-02" db="EMBL/GenBank/DDBJ databases">
        <title>Draft genome of Erwinia mallotivora strain BT-MARDI, a papaya dieback pathogen.</title>
        <authorList>
            <person name="Redzuan R."/>
            <person name="Abu Bakar N."/>
            <person name="Badrun R."/>
            <person name="Mohd Raih M.F."/>
            <person name="Rozano L."/>
            <person name="Mat Amin N."/>
        </authorList>
    </citation>
    <scope>NUCLEOTIDE SEQUENCE [LARGE SCALE GENOMIC DNA]</scope>
    <source>
        <strain evidence="1 2">BT-MARDI</strain>
    </source>
</reference>
<accession>A0A014N8P6</accession>
<dbReference type="PATRIC" id="fig|69222.5.peg.2356"/>
<gene>
    <name evidence="1" type="ORF">BG55_11340</name>
</gene>
<evidence type="ECO:0000313" key="2">
    <source>
        <dbReference type="Proteomes" id="UP000019918"/>
    </source>
</evidence>
<dbReference type="InterPro" id="IPR038432">
    <property type="entry name" value="PulS/OutS-like_sf"/>
</dbReference>
<dbReference type="NCBIfam" id="TIGR01004">
    <property type="entry name" value="PulS_OutS"/>
    <property type="match status" value="1"/>
</dbReference>
<dbReference type="RefSeq" id="WP_052018784.1">
    <property type="nucleotide sequence ID" value="NZ_JFHN01000045.1"/>
</dbReference>